<dbReference type="EMBL" id="VSRR010001868">
    <property type="protein sequence ID" value="MPC28181.1"/>
    <property type="molecule type" value="Genomic_DNA"/>
</dbReference>
<accession>A0A5B7E2G2</accession>
<feature type="region of interest" description="Disordered" evidence="1">
    <location>
        <begin position="40"/>
        <end position="65"/>
    </location>
</feature>
<dbReference type="AlphaFoldDB" id="A0A5B7E2G2"/>
<evidence type="ECO:0000256" key="1">
    <source>
        <dbReference type="SAM" id="MobiDB-lite"/>
    </source>
</evidence>
<gene>
    <name evidence="2" type="ORF">E2C01_021376</name>
</gene>
<sequence length="65" mass="7110">MPFNECPCLALSHTTTSSIFEVYKELVLDASRATTVHSHYHKAAPHPLDPNTPLPHRCAGNPTSV</sequence>
<comment type="caution">
    <text evidence="2">The sequence shown here is derived from an EMBL/GenBank/DDBJ whole genome shotgun (WGS) entry which is preliminary data.</text>
</comment>
<evidence type="ECO:0000313" key="2">
    <source>
        <dbReference type="EMBL" id="MPC28181.1"/>
    </source>
</evidence>
<name>A0A5B7E2G2_PORTR</name>
<keyword evidence="3" id="KW-1185">Reference proteome</keyword>
<protein>
    <submittedName>
        <fullName evidence="2">Uncharacterized protein</fullName>
    </submittedName>
</protein>
<proteinExistence type="predicted"/>
<evidence type="ECO:0000313" key="3">
    <source>
        <dbReference type="Proteomes" id="UP000324222"/>
    </source>
</evidence>
<organism evidence="2 3">
    <name type="scientific">Portunus trituberculatus</name>
    <name type="common">Swimming crab</name>
    <name type="synonym">Neptunus trituberculatus</name>
    <dbReference type="NCBI Taxonomy" id="210409"/>
    <lineage>
        <taxon>Eukaryota</taxon>
        <taxon>Metazoa</taxon>
        <taxon>Ecdysozoa</taxon>
        <taxon>Arthropoda</taxon>
        <taxon>Crustacea</taxon>
        <taxon>Multicrustacea</taxon>
        <taxon>Malacostraca</taxon>
        <taxon>Eumalacostraca</taxon>
        <taxon>Eucarida</taxon>
        <taxon>Decapoda</taxon>
        <taxon>Pleocyemata</taxon>
        <taxon>Brachyura</taxon>
        <taxon>Eubrachyura</taxon>
        <taxon>Portunoidea</taxon>
        <taxon>Portunidae</taxon>
        <taxon>Portuninae</taxon>
        <taxon>Portunus</taxon>
    </lineage>
</organism>
<dbReference type="Proteomes" id="UP000324222">
    <property type="component" value="Unassembled WGS sequence"/>
</dbReference>
<reference evidence="2 3" key="1">
    <citation type="submission" date="2019-05" db="EMBL/GenBank/DDBJ databases">
        <title>Another draft genome of Portunus trituberculatus and its Hox gene families provides insights of decapod evolution.</title>
        <authorList>
            <person name="Jeong J.-H."/>
            <person name="Song I."/>
            <person name="Kim S."/>
            <person name="Choi T."/>
            <person name="Kim D."/>
            <person name="Ryu S."/>
            <person name="Kim W."/>
        </authorList>
    </citation>
    <scope>NUCLEOTIDE SEQUENCE [LARGE SCALE GENOMIC DNA]</scope>
    <source>
        <tissue evidence="2">Muscle</tissue>
    </source>
</reference>